<gene>
    <name evidence="4" type="primary">LOC127364678</name>
</gene>
<dbReference type="Gene3D" id="1.25.40.420">
    <property type="match status" value="1"/>
</dbReference>
<dbReference type="InterPro" id="IPR011333">
    <property type="entry name" value="SKP1/BTB/POZ_sf"/>
</dbReference>
<dbReference type="FunFam" id="1.25.40.420:FF:000001">
    <property type="entry name" value="Kelch-like family member 12"/>
    <property type="match status" value="1"/>
</dbReference>
<dbReference type="Pfam" id="PF24681">
    <property type="entry name" value="Kelch_KLHDC2_KLHL20_DRC7"/>
    <property type="match status" value="1"/>
</dbReference>
<keyword evidence="1" id="KW-0880">Kelch repeat</keyword>
<proteinExistence type="predicted"/>
<dbReference type="RefSeq" id="XP_051258393.1">
    <property type="nucleotide sequence ID" value="XM_051402433.1"/>
</dbReference>
<protein>
    <recommendedName>
        <fullName evidence="3">BTB domain-containing protein</fullName>
    </recommendedName>
</protein>
<feature type="domain" description="BTB" evidence="3">
    <location>
        <begin position="197"/>
        <end position="265"/>
    </location>
</feature>
<evidence type="ECO:0000256" key="1">
    <source>
        <dbReference type="ARBA" id="ARBA00022441"/>
    </source>
</evidence>
<dbReference type="Pfam" id="PF01344">
    <property type="entry name" value="Kelch_1"/>
    <property type="match status" value="1"/>
</dbReference>
<dbReference type="Proteomes" id="UP000694389">
    <property type="component" value="Unassembled WGS sequence"/>
</dbReference>
<dbReference type="PROSITE" id="PS50097">
    <property type="entry name" value="BTB"/>
    <property type="match status" value="2"/>
</dbReference>
<keyword evidence="2" id="KW-0677">Repeat</keyword>
<accession>A0A8P4G310</accession>
<dbReference type="Pfam" id="PF07707">
    <property type="entry name" value="BACK"/>
    <property type="match status" value="1"/>
</dbReference>
<feature type="domain" description="BTB" evidence="3">
    <location>
        <begin position="76"/>
        <end position="143"/>
    </location>
</feature>
<dbReference type="InterPro" id="IPR006652">
    <property type="entry name" value="Kelch_1"/>
</dbReference>
<evidence type="ECO:0000259" key="3">
    <source>
        <dbReference type="PROSITE" id="PS50097"/>
    </source>
</evidence>
<dbReference type="Pfam" id="PF00651">
    <property type="entry name" value="BTB"/>
    <property type="match status" value="1"/>
</dbReference>
<keyword evidence="5" id="KW-1185">Reference proteome</keyword>
<dbReference type="Pfam" id="PF21536">
    <property type="entry name" value="BTB_KLHL33"/>
    <property type="match status" value="1"/>
</dbReference>
<dbReference type="InterPro" id="IPR000210">
    <property type="entry name" value="BTB/POZ_dom"/>
</dbReference>
<evidence type="ECO:0000313" key="4">
    <source>
        <dbReference type="Ensembl" id="ENSDLAP00005071895.1"/>
    </source>
</evidence>
<dbReference type="PANTHER" id="PTHR45632:SF14">
    <property type="entry name" value="KELCH-LIKE PROTEIN 33"/>
    <property type="match status" value="1"/>
</dbReference>
<dbReference type="SUPFAM" id="SSF54695">
    <property type="entry name" value="POZ domain"/>
    <property type="match status" value="2"/>
</dbReference>
<dbReference type="AlphaFoldDB" id="A0A8P4G310"/>
<dbReference type="Ensembl" id="ENSDLAT00005084025.1">
    <property type="protein sequence ID" value="ENSDLAP00005071895.1"/>
    <property type="gene ID" value="ENSDLAG00005005512.2"/>
</dbReference>
<evidence type="ECO:0000313" key="5">
    <source>
        <dbReference type="Proteomes" id="UP000694389"/>
    </source>
</evidence>
<dbReference type="GeneTree" id="ENSGT00940000164143"/>
<dbReference type="OMA" id="AMPHPYT"/>
<evidence type="ECO:0000256" key="2">
    <source>
        <dbReference type="ARBA" id="ARBA00022737"/>
    </source>
</evidence>
<dbReference type="Gene3D" id="3.30.710.10">
    <property type="entry name" value="Potassium Channel Kv1.1, Chain A"/>
    <property type="match status" value="2"/>
</dbReference>
<dbReference type="InterPro" id="IPR015915">
    <property type="entry name" value="Kelch-typ_b-propeller"/>
</dbReference>
<dbReference type="GeneID" id="127364678"/>
<dbReference type="RefSeq" id="XP_051258394.1">
    <property type="nucleotide sequence ID" value="XM_051402434.1"/>
</dbReference>
<name>A0A8P4G310_DICLA</name>
<dbReference type="SMART" id="SM00612">
    <property type="entry name" value="Kelch"/>
    <property type="match status" value="5"/>
</dbReference>
<dbReference type="Gene3D" id="2.120.10.80">
    <property type="entry name" value="Kelch-type beta propeller"/>
    <property type="match status" value="2"/>
</dbReference>
<organism evidence="4 5">
    <name type="scientific">Dicentrarchus labrax</name>
    <name type="common">European seabass</name>
    <name type="synonym">Morone labrax</name>
    <dbReference type="NCBI Taxonomy" id="13489"/>
    <lineage>
        <taxon>Eukaryota</taxon>
        <taxon>Metazoa</taxon>
        <taxon>Chordata</taxon>
        <taxon>Craniata</taxon>
        <taxon>Vertebrata</taxon>
        <taxon>Euteleostomi</taxon>
        <taxon>Actinopterygii</taxon>
        <taxon>Neopterygii</taxon>
        <taxon>Teleostei</taxon>
        <taxon>Neoteleostei</taxon>
        <taxon>Acanthomorphata</taxon>
        <taxon>Eupercaria</taxon>
        <taxon>Moronidae</taxon>
        <taxon>Dicentrarchus</taxon>
    </lineage>
</organism>
<dbReference type="PANTHER" id="PTHR45632">
    <property type="entry name" value="LD33804P"/>
    <property type="match status" value="1"/>
</dbReference>
<sequence>MDDAERKGAPRTHLQNQKCATNTELKHTAESMAFHPPHHLQSSHAVDSGLFTYILPSHSNTLFTHLRSLQEEELLLDCIFPPQCNSFQAHRLVLAAASQTPDDFFFSKQKSGLGVEEIANHLTPVGLRVVLDFAYCGDVVVDLSREGVMEDVLNACRCLEMERLRQRCTSMVETSAATESEKSLTIIKELWERGVGCDVTIQAESGERYSAHRVVLAAGGDYFRALFCGGLRECTEDVVCLRGVEAWVIESILGFIYTGQLSLGWGQIWELADALFQFQLLGALSLCIDFLLARMDESTCLDVLVLAETYGLVQLGQGAEEYIQAHFQCISAGEKFKDIPCYLLDKLLDKDSLSVESEIVVFRAVVSWVEDNPKERLPVLPGLLHHVRFPLLSISELNEALNCRLLRRSTRARGSLEVLRSLLEGDYRGPECRSRTPNHVLVLVCGDAIDEEFMRRVPSQNLWFAQQFHRGPGLIRSIDWRPFAKLPKPARFRHCVCLLNNKLYVLGGRKYYGVLDILKTALRFDLSQCKWQRLPDMMSQRDYFSAVSLDGKVFVMGGNCDDSQYLDAVEYYTPEDNTWRRAHPLDTAVCGHAAAVLDGQIYISGGCDPHQRCLPSMWHYHPSRGCSTRAPMTVGAGRAGHAMLALGKGLVVAGGLQPLWMGFGDQLLCELYDPTNNSWSSIPALPRPHLSPGATVLDGQLYVLGGSSASTEGNTNRVHRYDPMEGCWENLGDMPHPYTDLAACSLPLPGLLDVH</sequence>
<dbReference type="OrthoDB" id="45365at2759"/>
<dbReference type="SMART" id="SM00225">
    <property type="entry name" value="BTB"/>
    <property type="match status" value="2"/>
</dbReference>
<reference evidence="4" key="1">
    <citation type="submission" date="2025-08" db="UniProtKB">
        <authorList>
            <consortium name="Ensembl"/>
        </authorList>
    </citation>
    <scope>IDENTIFICATION</scope>
</reference>
<reference evidence="4" key="2">
    <citation type="submission" date="2025-09" db="UniProtKB">
        <authorList>
            <consortium name="Ensembl"/>
        </authorList>
    </citation>
    <scope>IDENTIFICATION</scope>
</reference>
<dbReference type="SUPFAM" id="SSF117281">
    <property type="entry name" value="Kelch motif"/>
    <property type="match status" value="1"/>
</dbReference>
<dbReference type="SMART" id="SM00875">
    <property type="entry name" value="BACK"/>
    <property type="match status" value="1"/>
</dbReference>
<dbReference type="InterPro" id="IPR011705">
    <property type="entry name" value="BACK"/>
</dbReference>